<sequence length="119" mass="13827">MRLKEQQQDNLQKYKDEIAKSKDEIKKLKATIEKQAIKLRENYNEITKLKDEVEIHSKVTKSSLGEGTLQLRELLMSEHEGSTVGEMLGFCFKDIIRNYPKDCDDDTDDDAIMENEKTT</sequence>
<feature type="coiled-coil region" evidence="1">
    <location>
        <begin position="4"/>
        <end position="52"/>
    </location>
</feature>
<dbReference type="EMBL" id="MN739004">
    <property type="protein sequence ID" value="QHT34665.1"/>
    <property type="molecule type" value="Genomic_DNA"/>
</dbReference>
<dbReference type="AlphaFoldDB" id="A0A6C0F676"/>
<name>A0A6C0F676_9ZZZZ</name>
<evidence type="ECO:0000313" key="2">
    <source>
        <dbReference type="EMBL" id="QHT34665.1"/>
    </source>
</evidence>
<keyword evidence="1" id="KW-0175">Coiled coil</keyword>
<reference evidence="2" key="1">
    <citation type="journal article" date="2020" name="Nature">
        <title>Giant virus diversity and host interactions through global metagenomics.</title>
        <authorList>
            <person name="Schulz F."/>
            <person name="Roux S."/>
            <person name="Paez-Espino D."/>
            <person name="Jungbluth S."/>
            <person name="Walsh D.A."/>
            <person name="Denef V.J."/>
            <person name="McMahon K.D."/>
            <person name="Konstantinidis K.T."/>
            <person name="Eloe-Fadrosh E.A."/>
            <person name="Kyrpides N.C."/>
            <person name="Woyke T."/>
        </authorList>
    </citation>
    <scope>NUCLEOTIDE SEQUENCE</scope>
    <source>
        <strain evidence="2">GVMAG-M-3300009163-63</strain>
    </source>
</reference>
<evidence type="ECO:0000256" key="1">
    <source>
        <dbReference type="SAM" id="Coils"/>
    </source>
</evidence>
<accession>A0A6C0F676</accession>
<proteinExistence type="predicted"/>
<organism evidence="2">
    <name type="scientific">viral metagenome</name>
    <dbReference type="NCBI Taxonomy" id="1070528"/>
    <lineage>
        <taxon>unclassified sequences</taxon>
        <taxon>metagenomes</taxon>
        <taxon>organismal metagenomes</taxon>
    </lineage>
</organism>
<protein>
    <submittedName>
        <fullName evidence="2">Uncharacterized protein</fullName>
    </submittedName>
</protein>